<keyword evidence="1" id="KW-0472">Membrane</keyword>
<keyword evidence="1" id="KW-1133">Transmembrane helix</keyword>
<organism evidence="2 3">
    <name type="scientific">Vagococcus hydrophili</name>
    <dbReference type="NCBI Taxonomy" id="2714947"/>
    <lineage>
        <taxon>Bacteria</taxon>
        <taxon>Bacillati</taxon>
        <taxon>Bacillota</taxon>
        <taxon>Bacilli</taxon>
        <taxon>Lactobacillales</taxon>
        <taxon>Enterococcaceae</taxon>
        <taxon>Vagococcus</taxon>
    </lineage>
</organism>
<sequence length="89" mass="9907">MIKVILIIFAVLLLFIGWYVKQNITKLEVLFSTENHQNLIGFSSSYLILGVLGLLLGIFLATQTAALFFVAIVLIISGFFSVQLAKKMK</sequence>
<keyword evidence="3" id="KW-1185">Reference proteome</keyword>
<feature type="transmembrane region" description="Helical" evidence="1">
    <location>
        <begin position="46"/>
        <end position="79"/>
    </location>
</feature>
<gene>
    <name evidence="2" type="ORF">G7082_03665</name>
</gene>
<keyword evidence="1" id="KW-0812">Transmembrane</keyword>
<dbReference type="RefSeq" id="WP_166033869.1">
    <property type="nucleotide sequence ID" value="NZ_CP049887.1"/>
</dbReference>
<dbReference type="AlphaFoldDB" id="A0A6G8ARS7"/>
<dbReference type="Proteomes" id="UP000501747">
    <property type="component" value="Chromosome"/>
</dbReference>
<name>A0A6G8ARS7_9ENTE</name>
<evidence type="ECO:0000313" key="2">
    <source>
        <dbReference type="EMBL" id="QIL47697.1"/>
    </source>
</evidence>
<evidence type="ECO:0008006" key="4">
    <source>
        <dbReference type="Google" id="ProtNLM"/>
    </source>
</evidence>
<dbReference type="KEGG" id="vhy:G7082_03665"/>
<dbReference type="EMBL" id="CP049887">
    <property type="protein sequence ID" value="QIL47697.1"/>
    <property type="molecule type" value="Genomic_DNA"/>
</dbReference>
<accession>A0A6G8ARS7</accession>
<evidence type="ECO:0000313" key="3">
    <source>
        <dbReference type="Proteomes" id="UP000501747"/>
    </source>
</evidence>
<protein>
    <recommendedName>
        <fullName evidence="4">DUF3784 domain-containing protein</fullName>
    </recommendedName>
</protein>
<reference evidence="2 3" key="1">
    <citation type="submission" date="2020-03" db="EMBL/GenBank/DDBJ databases">
        <title>Vagococcus sp. nov., isolated from beetles.</title>
        <authorList>
            <person name="Hyun D.-W."/>
            <person name="Bae J.-W."/>
        </authorList>
    </citation>
    <scope>NUCLEOTIDE SEQUENCE [LARGE SCALE GENOMIC DNA]</scope>
    <source>
        <strain evidence="2 3">HDW17B</strain>
    </source>
</reference>
<proteinExistence type="predicted"/>
<evidence type="ECO:0000256" key="1">
    <source>
        <dbReference type="SAM" id="Phobius"/>
    </source>
</evidence>